<evidence type="ECO:0000313" key="1">
    <source>
        <dbReference type="EMBL" id="KAK6330050.1"/>
    </source>
</evidence>
<sequence length="212" mass="23637">MDGTGIICWGNSCLMGNSARSTTGTDILCNGRPIIWMSKPQSIVAHSTCQAELIALEHATKEITWPAQLATSLNFIPRCNLVTKSKRFKTYDDNKTDAWDRLASLQQGHMTMSQYVEEAVDIFEILGDSSKVGSRYVRDKVLDGLNDPRILREFTMALGINPEHPRCSITLFCDNQRALAAAETESYSNNRMKHMNAGLNLVKNRLKNGVLV</sequence>
<accession>A0AAN8ML97</accession>
<reference evidence="1 2" key="1">
    <citation type="submission" date="2019-10" db="EMBL/GenBank/DDBJ databases">
        <authorList>
            <person name="Palmer J.M."/>
        </authorList>
    </citation>
    <scope>NUCLEOTIDE SEQUENCE [LARGE SCALE GENOMIC DNA]</scope>
    <source>
        <strain evidence="1 2">TWF718</strain>
    </source>
</reference>
<dbReference type="EMBL" id="JAVHNR010000012">
    <property type="protein sequence ID" value="KAK6330050.1"/>
    <property type="molecule type" value="Genomic_DNA"/>
</dbReference>
<protein>
    <submittedName>
        <fullName evidence="1">Uncharacterized protein</fullName>
    </submittedName>
</protein>
<keyword evidence="2" id="KW-1185">Reference proteome</keyword>
<name>A0AAN8ML97_9PEZI</name>
<gene>
    <name evidence="1" type="ORF">TWF718_003478</name>
</gene>
<organism evidence="1 2">
    <name type="scientific">Orbilia javanica</name>
    <dbReference type="NCBI Taxonomy" id="47235"/>
    <lineage>
        <taxon>Eukaryota</taxon>
        <taxon>Fungi</taxon>
        <taxon>Dikarya</taxon>
        <taxon>Ascomycota</taxon>
        <taxon>Pezizomycotina</taxon>
        <taxon>Orbiliomycetes</taxon>
        <taxon>Orbiliales</taxon>
        <taxon>Orbiliaceae</taxon>
        <taxon>Orbilia</taxon>
    </lineage>
</organism>
<dbReference type="Proteomes" id="UP001313282">
    <property type="component" value="Unassembled WGS sequence"/>
</dbReference>
<evidence type="ECO:0000313" key="2">
    <source>
        <dbReference type="Proteomes" id="UP001313282"/>
    </source>
</evidence>
<comment type="caution">
    <text evidence="1">The sequence shown here is derived from an EMBL/GenBank/DDBJ whole genome shotgun (WGS) entry which is preliminary data.</text>
</comment>
<proteinExistence type="predicted"/>
<dbReference type="AlphaFoldDB" id="A0AAN8ML97"/>